<dbReference type="EMBL" id="BGZK01000762">
    <property type="protein sequence ID" value="GBP59461.1"/>
    <property type="molecule type" value="Genomic_DNA"/>
</dbReference>
<name>A0A4C1X6R0_EUMVA</name>
<protein>
    <submittedName>
        <fullName evidence="1">Uncharacterized protein</fullName>
    </submittedName>
</protein>
<evidence type="ECO:0000313" key="1">
    <source>
        <dbReference type="EMBL" id="GBP59461.1"/>
    </source>
</evidence>
<keyword evidence="2" id="KW-1185">Reference proteome</keyword>
<proteinExistence type="predicted"/>
<gene>
    <name evidence="1" type="ORF">EVAR_35410_1</name>
</gene>
<evidence type="ECO:0000313" key="2">
    <source>
        <dbReference type="Proteomes" id="UP000299102"/>
    </source>
</evidence>
<accession>A0A4C1X6R0</accession>
<reference evidence="1 2" key="1">
    <citation type="journal article" date="2019" name="Commun. Biol.">
        <title>The bagworm genome reveals a unique fibroin gene that provides high tensile strength.</title>
        <authorList>
            <person name="Kono N."/>
            <person name="Nakamura H."/>
            <person name="Ohtoshi R."/>
            <person name="Tomita M."/>
            <person name="Numata K."/>
            <person name="Arakawa K."/>
        </authorList>
    </citation>
    <scope>NUCLEOTIDE SEQUENCE [LARGE SCALE GENOMIC DNA]</scope>
</reference>
<sequence>MLTYPKTKARTNLNYRAYTKLSLIKAVTPDCYRPSARRRRRGRGITRARARRYIPPLSRRTLATSRLADTVGFDTRHYGPERFIRIATHVIDFR</sequence>
<organism evidence="1 2">
    <name type="scientific">Eumeta variegata</name>
    <name type="common">Bagworm moth</name>
    <name type="synonym">Eumeta japonica</name>
    <dbReference type="NCBI Taxonomy" id="151549"/>
    <lineage>
        <taxon>Eukaryota</taxon>
        <taxon>Metazoa</taxon>
        <taxon>Ecdysozoa</taxon>
        <taxon>Arthropoda</taxon>
        <taxon>Hexapoda</taxon>
        <taxon>Insecta</taxon>
        <taxon>Pterygota</taxon>
        <taxon>Neoptera</taxon>
        <taxon>Endopterygota</taxon>
        <taxon>Lepidoptera</taxon>
        <taxon>Glossata</taxon>
        <taxon>Ditrysia</taxon>
        <taxon>Tineoidea</taxon>
        <taxon>Psychidae</taxon>
        <taxon>Oiketicinae</taxon>
        <taxon>Eumeta</taxon>
    </lineage>
</organism>
<dbReference type="Proteomes" id="UP000299102">
    <property type="component" value="Unassembled WGS sequence"/>
</dbReference>
<dbReference type="AlphaFoldDB" id="A0A4C1X6R0"/>
<comment type="caution">
    <text evidence="1">The sequence shown here is derived from an EMBL/GenBank/DDBJ whole genome shotgun (WGS) entry which is preliminary data.</text>
</comment>